<evidence type="ECO:0000313" key="3">
    <source>
        <dbReference type="EMBL" id="KXN71059.1"/>
    </source>
</evidence>
<organism evidence="3 4">
    <name type="scientific">Conidiobolus coronatus (strain ATCC 28846 / CBS 209.66 / NRRL 28638)</name>
    <name type="common">Delacroixia coronata</name>
    <dbReference type="NCBI Taxonomy" id="796925"/>
    <lineage>
        <taxon>Eukaryota</taxon>
        <taxon>Fungi</taxon>
        <taxon>Fungi incertae sedis</taxon>
        <taxon>Zoopagomycota</taxon>
        <taxon>Entomophthoromycotina</taxon>
        <taxon>Entomophthoromycetes</taxon>
        <taxon>Entomophthorales</taxon>
        <taxon>Ancylistaceae</taxon>
        <taxon>Conidiobolus</taxon>
    </lineage>
</organism>
<keyword evidence="2" id="KW-0812">Transmembrane</keyword>
<name>A0A137P7W0_CONC2</name>
<proteinExistence type="predicted"/>
<keyword evidence="4" id="KW-1185">Reference proteome</keyword>
<dbReference type="AlphaFoldDB" id="A0A137P7W0"/>
<protein>
    <submittedName>
        <fullName evidence="3">Uncharacterized protein</fullName>
    </submittedName>
</protein>
<feature type="region of interest" description="Disordered" evidence="1">
    <location>
        <begin position="183"/>
        <end position="207"/>
    </location>
</feature>
<keyword evidence="2" id="KW-0472">Membrane</keyword>
<feature type="transmembrane region" description="Helical" evidence="2">
    <location>
        <begin position="586"/>
        <end position="608"/>
    </location>
</feature>
<dbReference type="InterPro" id="IPR036790">
    <property type="entry name" value="Frizzled_dom_sf"/>
</dbReference>
<feature type="region of interest" description="Disordered" evidence="1">
    <location>
        <begin position="664"/>
        <end position="688"/>
    </location>
</feature>
<evidence type="ECO:0000313" key="4">
    <source>
        <dbReference type="Proteomes" id="UP000070444"/>
    </source>
</evidence>
<dbReference type="Proteomes" id="UP000070444">
    <property type="component" value="Unassembled WGS sequence"/>
</dbReference>
<evidence type="ECO:0000256" key="1">
    <source>
        <dbReference type="SAM" id="MobiDB-lite"/>
    </source>
</evidence>
<dbReference type="Gene3D" id="1.10.2000.10">
    <property type="entry name" value="Frizzled cysteine-rich domain"/>
    <property type="match status" value="1"/>
</dbReference>
<reference evidence="3 4" key="1">
    <citation type="journal article" date="2015" name="Genome Biol. Evol.">
        <title>Phylogenomic analyses indicate that early fungi evolved digesting cell walls of algal ancestors of land plants.</title>
        <authorList>
            <person name="Chang Y."/>
            <person name="Wang S."/>
            <person name="Sekimoto S."/>
            <person name="Aerts A.L."/>
            <person name="Choi C."/>
            <person name="Clum A."/>
            <person name="LaButti K.M."/>
            <person name="Lindquist E.A."/>
            <person name="Yee Ngan C."/>
            <person name="Ohm R.A."/>
            <person name="Salamov A.A."/>
            <person name="Grigoriev I.V."/>
            <person name="Spatafora J.W."/>
            <person name="Berbee M.L."/>
        </authorList>
    </citation>
    <scope>NUCLEOTIDE SEQUENCE [LARGE SCALE GENOMIC DNA]</scope>
    <source>
        <strain evidence="3 4">NRRL 28638</strain>
    </source>
</reference>
<dbReference type="OrthoDB" id="5591876at2759"/>
<evidence type="ECO:0000256" key="2">
    <source>
        <dbReference type="SAM" id="Phobius"/>
    </source>
</evidence>
<keyword evidence="2" id="KW-1133">Transmembrane helix</keyword>
<sequence>MSNDTTKSINTDNLKPTETLKLTNTTVVTDTPKMHDKCHKLITAAPLCPDTLQYPILKEINVTSTSDKIEEQLNQLSRVGLETDLADCFLNLRSLICLIEYPRCNAVTGETDKICEVVRDQVMTKCVKKGGSGVDEKAWKSVIKDELFSRSNCFMGIDHKEAKGEDKSPSDSKPTAVPLEVHPVATETHKPKPTALTPSNSTAEVSRRCTPESYQVNLLNGTCNDENDPPTVYFTTPHDPNCKDKEDLTKVQVPYICPCHSKTLNIRTPCPKPRILTFHNPLPFSENPKFCNPISNNLISSFNTDTCTKNVEYYSNDLDDAGDLDAGLFITDSAVPKVINNRKRNQSDAGDGKSKVTGTDDSKTILTLIQDEQLAQLKDFSKSSCIPYQCSGTKNFLPPSLNHLRDKNLDINCDSSDNKCDSIEISKDNITFKATNTDVVPQLEFHLTSKSAQNYFLLELKTLSNPIYSGFRVFINNSPVTPLLTNVTEYKSLAINLPYTAGSASKNLNRIKIQHTLGNFTSSESIGAIKSILLMNCELNHHLENTVPFDYMKSLPNSAEAFDLSQIKLKASQAQVENQSSKSHGVLFWMIPAVVILGTIAIVIYFFLKAHRRNRVHHQGAEPMLMDAIKSKLPTGRGNRGVDPVETERLYDAENEGPAQILAEASSESDSDLEDVLVITKGPTNRRK</sequence>
<dbReference type="EMBL" id="KQ964485">
    <property type="protein sequence ID" value="KXN71059.1"/>
    <property type="molecule type" value="Genomic_DNA"/>
</dbReference>
<accession>A0A137P7W0</accession>
<gene>
    <name evidence="3" type="ORF">CONCODRAFT_17163</name>
</gene>